<protein>
    <submittedName>
        <fullName evidence="1">15764_t:CDS:1</fullName>
    </submittedName>
</protein>
<proteinExistence type="predicted"/>
<organism evidence="1 2">
    <name type="scientific">Funneliformis mosseae</name>
    <name type="common">Endomycorrhizal fungus</name>
    <name type="synonym">Glomus mosseae</name>
    <dbReference type="NCBI Taxonomy" id="27381"/>
    <lineage>
        <taxon>Eukaryota</taxon>
        <taxon>Fungi</taxon>
        <taxon>Fungi incertae sedis</taxon>
        <taxon>Mucoromycota</taxon>
        <taxon>Glomeromycotina</taxon>
        <taxon>Glomeromycetes</taxon>
        <taxon>Glomerales</taxon>
        <taxon>Glomeraceae</taxon>
        <taxon>Funneliformis</taxon>
    </lineage>
</organism>
<reference evidence="1" key="1">
    <citation type="submission" date="2021-06" db="EMBL/GenBank/DDBJ databases">
        <authorList>
            <person name="Kallberg Y."/>
            <person name="Tangrot J."/>
            <person name="Rosling A."/>
        </authorList>
    </citation>
    <scope>NUCLEOTIDE SEQUENCE</scope>
    <source>
        <strain evidence="1">87-6 pot B 2015</strain>
    </source>
</reference>
<evidence type="ECO:0000313" key="1">
    <source>
        <dbReference type="EMBL" id="CAG8727967.1"/>
    </source>
</evidence>
<sequence length="54" mass="6363">NKIEASQDKILCEKMVEISNMKLWHALKYVVKLNHPVIILFTQLEENEVEILLI</sequence>
<comment type="caution">
    <text evidence="1">The sequence shown here is derived from an EMBL/GenBank/DDBJ whole genome shotgun (WGS) entry which is preliminary data.</text>
</comment>
<gene>
    <name evidence="1" type="ORF">FMOSSE_LOCUS15480</name>
</gene>
<feature type="non-terminal residue" evidence="1">
    <location>
        <position position="1"/>
    </location>
</feature>
<keyword evidence="2" id="KW-1185">Reference proteome</keyword>
<accession>A0A9N9NDP8</accession>
<evidence type="ECO:0000313" key="2">
    <source>
        <dbReference type="Proteomes" id="UP000789375"/>
    </source>
</evidence>
<dbReference type="AlphaFoldDB" id="A0A9N9NDP8"/>
<dbReference type="Proteomes" id="UP000789375">
    <property type="component" value="Unassembled WGS sequence"/>
</dbReference>
<feature type="non-terminal residue" evidence="1">
    <location>
        <position position="54"/>
    </location>
</feature>
<dbReference type="EMBL" id="CAJVPP010015838">
    <property type="protein sequence ID" value="CAG8727967.1"/>
    <property type="molecule type" value="Genomic_DNA"/>
</dbReference>
<name>A0A9N9NDP8_FUNMO</name>